<keyword evidence="8" id="KW-1185">Reference proteome</keyword>
<feature type="coiled-coil region" evidence="4">
    <location>
        <begin position="201"/>
        <end position="252"/>
    </location>
</feature>
<dbReference type="InterPro" id="IPR031905">
    <property type="entry name" value="Flotillin_C"/>
</dbReference>
<dbReference type="RefSeq" id="WP_130449245.1">
    <property type="nucleotide sequence ID" value="NZ_SHKR01000017.1"/>
</dbReference>
<dbReference type="InterPro" id="IPR001107">
    <property type="entry name" value="Band_7"/>
</dbReference>
<accession>A0A4Q7W2X1</accession>
<comment type="subcellular location">
    <subcellularLocation>
        <location evidence="1">Membrane</location>
    </subcellularLocation>
</comment>
<dbReference type="AlphaFoldDB" id="A0A4Q7W2X1"/>
<dbReference type="GO" id="GO:0002020">
    <property type="term" value="F:protease binding"/>
    <property type="evidence" value="ECO:0007669"/>
    <property type="project" value="TreeGrafter"/>
</dbReference>
<dbReference type="PANTHER" id="PTHR13806:SF46">
    <property type="entry name" value="FLOTILLIN-1-RELATED"/>
    <property type="match status" value="1"/>
</dbReference>
<name>A0A4Q7W2X1_9ACTN</name>
<dbReference type="Pfam" id="PF01145">
    <property type="entry name" value="Band_7"/>
    <property type="match status" value="1"/>
</dbReference>
<evidence type="ECO:0000259" key="6">
    <source>
        <dbReference type="Pfam" id="PF15975"/>
    </source>
</evidence>
<gene>
    <name evidence="7" type="ORF">EV645_7593</name>
</gene>
<dbReference type="CDD" id="cd03399">
    <property type="entry name" value="SPFH_flotillin"/>
    <property type="match status" value="1"/>
</dbReference>
<reference evidence="7 8" key="1">
    <citation type="journal article" date="2015" name="Stand. Genomic Sci.">
        <title>Genomic Encyclopedia of Bacterial and Archaeal Type Strains, Phase III: the genomes of soil and plant-associated and newly described type strains.</title>
        <authorList>
            <person name="Whitman W.B."/>
            <person name="Woyke T."/>
            <person name="Klenk H.P."/>
            <person name="Zhou Y."/>
            <person name="Lilburn T.G."/>
            <person name="Beck B.J."/>
            <person name="De Vos P."/>
            <person name="Vandamme P."/>
            <person name="Eisen J.A."/>
            <person name="Garrity G."/>
            <person name="Hugenholtz P."/>
            <person name="Kyrpides N.C."/>
        </authorList>
    </citation>
    <scope>NUCLEOTIDE SEQUENCE [LARGE SCALE GENOMIC DNA]</scope>
    <source>
        <strain evidence="7 8">VKM Ac-2540</strain>
    </source>
</reference>
<dbReference type="PANTHER" id="PTHR13806">
    <property type="entry name" value="FLOTILLIN-RELATED"/>
    <property type="match status" value="1"/>
</dbReference>
<dbReference type="Pfam" id="PF15975">
    <property type="entry name" value="Flot"/>
    <property type="match status" value="1"/>
</dbReference>
<dbReference type="OrthoDB" id="9786220at2"/>
<dbReference type="InterPro" id="IPR027705">
    <property type="entry name" value="Flotillin_fam"/>
</dbReference>
<dbReference type="GO" id="GO:0005886">
    <property type="term" value="C:plasma membrane"/>
    <property type="evidence" value="ECO:0007669"/>
    <property type="project" value="TreeGrafter"/>
</dbReference>
<evidence type="ECO:0000313" key="7">
    <source>
        <dbReference type="EMBL" id="RZU03561.1"/>
    </source>
</evidence>
<dbReference type="SUPFAM" id="SSF117892">
    <property type="entry name" value="Band 7/SPFH domain"/>
    <property type="match status" value="1"/>
</dbReference>
<dbReference type="Gene3D" id="3.30.479.30">
    <property type="entry name" value="Band 7 domain"/>
    <property type="match status" value="1"/>
</dbReference>
<sequence>MLWTYVAVAAIAVVVLLILFRAVWRVAEPNEALIISGLGAHSSTEQVNETLGFKIVVGRGTAVLPGFQTVRRLPLDIRATPLTVTCVSSQGIPLHIKGVTAYKVGDDYGSIANAARRFLEQSDEQVMSTIHELFAGHLRAIVGSTTVEEMLHDRETLTTNIRGSLAGDMEKLGLVVDSLQIQEIDDESGYIRNLGRPQAAAVEAAARIAQAERDREATEREQVAAAAKAAAIRESEIAKAGYQAEVDQATSKSFQAGPLAAALAKQEVVVAETETAKLNASLAEKQLESSVLKPADAEAYRQRTLAQAARDAQIAGAEANAREVQLRGEAQAKATELTGKAEASAVQAKAMAEAAGIKARAEALATNTDAVVAQQLAEAYPEIVRAASSSFDKVGNMVVLNGAQGIEDTLVKTITMGGSGFALAKQLIESLATKKPEDEKPLLEPVPDNPA</sequence>
<dbReference type="InterPro" id="IPR036013">
    <property type="entry name" value="Band_7/SPFH_dom_sf"/>
</dbReference>
<feature type="domain" description="Band 7" evidence="5">
    <location>
        <begin position="26"/>
        <end position="214"/>
    </location>
</feature>
<comment type="similarity">
    <text evidence="2">Belongs to the band 7/mec-2 family. Flotillin subfamily.</text>
</comment>
<comment type="caution">
    <text evidence="7">The sequence shown here is derived from an EMBL/GenBank/DDBJ whole genome shotgun (WGS) entry which is preliminary data.</text>
</comment>
<evidence type="ECO:0000259" key="5">
    <source>
        <dbReference type="Pfam" id="PF01145"/>
    </source>
</evidence>
<dbReference type="GO" id="GO:0072659">
    <property type="term" value="P:protein localization to plasma membrane"/>
    <property type="evidence" value="ECO:0007669"/>
    <property type="project" value="TreeGrafter"/>
</dbReference>
<organism evidence="7 8">
    <name type="scientific">Kribbella rubisoli</name>
    <dbReference type="NCBI Taxonomy" id="3075929"/>
    <lineage>
        <taxon>Bacteria</taxon>
        <taxon>Bacillati</taxon>
        <taxon>Actinomycetota</taxon>
        <taxon>Actinomycetes</taxon>
        <taxon>Propionibacteriales</taxon>
        <taxon>Kribbellaceae</taxon>
        <taxon>Kribbella</taxon>
    </lineage>
</organism>
<keyword evidence="3" id="KW-0472">Membrane</keyword>
<dbReference type="EMBL" id="SHKR01000017">
    <property type="protein sequence ID" value="RZU03561.1"/>
    <property type="molecule type" value="Genomic_DNA"/>
</dbReference>
<proteinExistence type="inferred from homology"/>
<evidence type="ECO:0000256" key="2">
    <source>
        <dbReference type="ARBA" id="ARBA00007161"/>
    </source>
</evidence>
<dbReference type="Proteomes" id="UP000292027">
    <property type="component" value="Unassembled WGS sequence"/>
</dbReference>
<protein>
    <submittedName>
        <fullName evidence="7">Membrane protein YqiK</fullName>
    </submittedName>
</protein>
<feature type="domain" description="Flotillin C-terminal" evidence="6">
    <location>
        <begin position="329"/>
        <end position="435"/>
    </location>
</feature>
<evidence type="ECO:0000313" key="8">
    <source>
        <dbReference type="Proteomes" id="UP000292027"/>
    </source>
</evidence>
<evidence type="ECO:0000256" key="1">
    <source>
        <dbReference type="ARBA" id="ARBA00004370"/>
    </source>
</evidence>
<evidence type="ECO:0000256" key="4">
    <source>
        <dbReference type="SAM" id="Coils"/>
    </source>
</evidence>
<evidence type="ECO:0000256" key="3">
    <source>
        <dbReference type="ARBA" id="ARBA00023136"/>
    </source>
</evidence>
<keyword evidence="4" id="KW-0175">Coiled coil</keyword>